<dbReference type="AlphaFoldDB" id="A0A0R1Q5P1"/>
<dbReference type="PATRIC" id="fig|1423812.3.peg.306"/>
<reference evidence="1 2" key="1">
    <citation type="journal article" date="2015" name="Genome Announc.">
        <title>Expanding the biotechnology potential of lactobacilli through comparative genomics of 213 strains and associated genera.</title>
        <authorList>
            <person name="Sun Z."/>
            <person name="Harris H.M."/>
            <person name="McCann A."/>
            <person name="Guo C."/>
            <person name="Argimon S."/>
            <person name="Zhang W."/>
            <person name="Yang X."/>
            <person name="Jeffery I.B."/>
            <person name="Cooney J.C."/>
            <person name="Kagawa T.F."/>
            <person name="Liu W."/>
            <person name="Song Y."/>
            <person name="Salvetti E."/>
            <person name="Wrobel A."/>
            <person name="Rasinkangas P."/>
            <person name="Parkhill J."/>
            <person name="Rea M.C."/>
            <person name="O'Sullivan O."/>
            <person name="Ritari J."/>
            <person name="Douillard F.P."/>
            <person name="Paul Ross R."/>
            <person name="Yang R."/>
            <person name="Briner A.E."/>
            <person name="Felis G.E."/>
            <person name="de Vos W.M."/>
            <person name="Barrangou R."/>
            <person name="Klaenhammer T.R."/>
            <person name="Caufield P.W."/>
            <person name="Cui Y."/>
            <person name="Zhang H."/>
            <person name="O'Toole P.W."/>
        </authorList>
    </citation>
    <scope>NUCLEOTIDE SEQUENCE [LARGE SCALE GENOMIC DNA]</scope>
    <source>
        <strain evidence="1 2">DSM 19971</strain>
    </source>
</reference>
<proteinExistence type="predicted"/>
<keyword evidence="2" id="KW-1185">Reference proteome</keyword>
<protein>
    <submittedName>
        <fullName evidence="1">Uncharacterized protein</fullName>
    </submittedName>
</protein>
<sequence>MRIFKYTILKNQTSSIKNTLKPSKQQVKGISVNLFIFLDDKDQACLLKLSI</sequence>
<evidence type="ECO:0000313" key="2">
    <source>
        <dbReference type="Proteomes" id="UP000051155"/>
    </source>
</evidence>
<organism evidence="1 2">
    <name type="scientific">Liquorilactobacillus uvarum DSM 19971</name>
    <dbReference type="NCBI Taxonomy" id="1423812"/>
    <lineage>
        <taxon>Bacteria</taxon>
        <taxon>Bacillati</taxon>
        <taxon>Bacillota</taxon>
        <taxon>Bacilli</taxon>
        <taxon>Lactobacillales</taxon>
        <taxon>Lactobacillaceae</taxon>
        <taxon>Liquorilactobacillus</taxon>
    </lineage>
</organism>
<name>A0A0R1Q5P1_9LACO</name>
<accession>A0A0R1Q5P1</accession>
<dbReference type="EMBL" id="AZEG01000010">
    <property type="protein sequence ID" value="KRL37626.1"/>
    <property type="molecule type" value="Genomic_DNA"/>
</dbReference>
<evidence type="ECO:0000313" key="1">
    <source>
        <dbReference type="EMBL" id="KRL37626.1"/>
    </source>
</evidence>
<gene>
    <name evidence="1" type="ORF">FD20_GL000303</name>
</gene>
<comment type="caution">
    <text evidence="1">The sequence shown here is derived from an EMBL/GenBank/DDBJ whole genome shotgun (WGS) entry which is preliminary data.</text>
</comment>
<dbReference type="STRING" id="1423812.FD20_GL000303"/>
<dbReference type="Proteomes" id="UP000051155">
    <property type="component" value="Unassembled WGS sequence"/>
</dbReference>